<gene>
    <name evidence="2" type="ORF">BDZ85DRAFT_257823</name>
</gene>
<dbReference type="EMBL" id="ML992503">
    <property type="protein sequence ID" value="KAF2225628.1"/>
    <property type="molecule type" value="Genomic_DNA"/>
</dbReference>
<feature type="signal peptide" evidence="1">
    <location>
        <begin position="1"/>
        <end position="17"/>
    </location>
</feature>
<organism evidence="2 3">
    <name type="scientific">Elsinoe ampelina</name>
    <dbReference type="NCBI Taxonomy" id="302913"/>
    <lineage>
        <taxon>Eukaryota</taxon>
        <taxon>Fungi</taxon>
        <taxon>Dikarya</taxon>
        <taxon>Ascomycota</taxon>
        <taxon>Pezizomycotina</taxon>
        <taxon>Dothideomycetes</taxon>
        <taxon>Dothideomycetidae</taxon>
        <taxon>Myriangiales</taxon>
        <taxon>Elsinoaceae</taxon>
        <taxon>Elsinoe</taxon>
    </lineage>
</organism>
<dbReference type="AlphaFoldDB" id="A0A6A6GJ25"/>
<dbReference type="PANTHER" id="PTHR38850:SF2">
    <property type="entry name" value="CERATO-PLATANIN"/>
    <property type="match status" value="1"/>
</dbReference>
<proteinExistence type="predicted"/>
<sequence length="220" mass="23400">MNSLLIALGGLAAFTAATLQTVTGHVEYRSTIGVLGCKVNTNAVAYWPTTGDCDSICAKVRNPATGIEKTVLTIGTSSAPTVYDISWKRYVELKGQPDTPEGNAAAYDGGTPMEVFPVTMDQCEDLIYYEEDGQKKLPFLALSPNFLNECQASSPNSWVAQNGVLLDFVNDCCTMGKDQKCTGPNPVYCADGALAGYSQVKTDLAVMNVKLDGSEQACLG</sequence>
<keyword evidence="3" id="KW-1185">Reference proteome</keyword>
<dbReference type="Proteomes" id="UP000799538">
    <property type="component" value="Unassembled WGS sequence"/>
</dbReference>
<evidence type="ECO:0000313" key="2">
    <source>
        <dbReference type="EMBL" id="KAF2225628.1"/>
    </source>
</evidence>
<evidence type="ECO:0000313" key="3">
    <source>
        <dbReference type="Proteomes" id="UP000799538"/>
    </source>
</evidence>
<evidence type="ECO:0000256" key="1">
    <source>
        <dbReference type="SAM" id="SignalP"/>
    </source>
</evidence>
<dbReference type="OrthoDB" id="5370830at2759"/>
<accession>A0A6A6GJ25</accession>
<reference evidence="3" key="1">
    <citation type="journal article" date="2020" name="Stud. Mycol.">
        <title>101 Dothideomycetes genomes: A test case for predicting lifestyles and emergence of pathogens.</title>
        <authorList>
            <person name="Haridas S."/>
            <person name="Albert R."/>
            <person name="Binder M."/>
            <person name="Bloem J."/>
            <person name="LaButti K."/>
            <person name="Salamov A."/>
            <person name="Andreopoulos B."/>
            <person name="Baker S."/>
            <person name="Barry K."/>
            <person name="Bills G."/>
            <person name="Bluhm B."/>
            <person name="Cannon C."/>
            <person name="Castanera R."/>
            <person name="Culley D."/>
            <person name="Daum C."/>
            <person name="Ezra D."/>
            <person name="Gonzalez J."/>
            <person name="Henrissat B."/>
            <person name="Kuo A."/>
            <person name="Liang C."/>
            <person name="Lipzen A."/>
            <person name="Lutzoni F."/>
            <person name="Magnuson J."/>
            <person name="Mondo S."/>
            <person name="Nolan M."/>
            <person name="Ohm R."/>
            <person name="Pangilinan J."/>
            <person name="Park H.-J."/>
            <person name="Ramirez L."/>
            <person name="Alfaro M."/>
            <person name="Sun H."/>
            <person name="Tritt A."/>
            <person name="Yoshinaga Y."/>
            <person name="Zwiers L.-H."/>
            <person name="Turgeon B."/>
            <person name="Goodwin S."/>
            <person name="Spatafora J."/>
            <person name="Crous P."/>
            <person name="Grigoriev I."/>
        </authorList>
    </citation>
    <scope>NUCLEOTIDE SEQUENCE [LARGE SCALE GENOMIC DNA]</scope>
    <source>
        <strain evidence="3">CECT 20119</strain>
    </source>
</reference>
<dbReference type="PANTHER" id="PTHR38850">
    <property type="entry name" value="CERATO-PLATANIN"/>
    <property type="match status" value="1"/>
</dbReference>
<protein>
    <submittedName>
        <fullName evidence="2">Uncharacterized protein</fullName>
    </submittedName>
</protein>
<feature type="chain" id="PRO_5025363040" evidence="1">
    <location>
        <begin position="18"/>
        <end position="220"/>
    </location>
</feature>
<keyword evidence="1" id="KW-0732">Signal</keyword>
<name>A0A6A6GJ25_9PEZI</name>